<dbReference type="InterPro" id="IPR011051">
    <property type="entry name" value="RmlC_Cupin_sf"/>
</dbReference>
<dbReference type="Pfam" id="PF00908">
    <property type="entry name" value="dTDP_sugar_isom"/>
    <property type="match status" value="1"/>
</dbReference>
<dbReference type="Gene3D" id="2.60.120.10">
    <property type="entry name" value="Jelly Rolls"/>
    <property type="match status" value="1"/>
</dbReference>
<keyword evidence="10" id="KW-0413">Isomerase</keyword>
<comment type="function">
    <text evidence="2">Catalyzes the epimerization of the C3' and C5'positions of dTDP-6-deoxy-D-xylo-4-hexulose, forming dTDP-6-deoxy-L-lyxo-4-hexulose.</text>
</comment>
<dbReference type="CDD" id="cd00438">
    <property type="entry name" value="cupin_RmlC"/>
    <property type="match status" value="1"/>
</dbReference>
<feature type="site" description="Participates in a stacking interaction with the thymidine ring of dTDP-4-oxo-6-deoxyglucose" evidence="9">
    <location>
        <position position="134"/>
    </location>
</feature>
<evidence type="ECO:0000256" key="9">
    <source>
        <dbReference type="PIRSR" id="PIRSR600888-3"/>
    </source>
</evidence>
<name>A0A1A8T1A4_9GAMM</name>
<evidence type="ECO:0000256" key="6">
    <source>
        <dbReference type="ARBA" id="ARBA00031424"/>
    </source>
</evidence>
<evidence type="ECO:0000313" key="11">
    <source>
        <dbReference type="Proteomes" id="UP000092627"/>
    </source>
</evidence>
<proteinExistence type="predicted"/>
<accession>A0A1A8T1A4</accession>
<dbReference type="Proteomes" id="UP000092627">
    <property type="component" value="Unassembled WGS sequence"/>
</dbReference>
<evidence type="ECO:0000256" key="2">
    <source>
        <dbReference type="ARBA" id="ARBA00001997"/>
    </source>
</evidence>
<dbReference type="SUPFAM" id="SSF51182">
    <property type="entry name" value="RmlC-like cupins"/>
    <property type="match status" value="1"/>
</dbReference>
<dbReference type="InterPro" id="IPR014710">
    <property type="entry name" value="RmlC-like_jellyroll"/>
</dbReference>
<keyword evidence="11" id="KW-1185">Reference proteome</keyword>
<dbReference type="InterPro" id="IPR000888">
    <property type="entry name" value="RmlC-like"/>
</dbReference>
<dbReference type="PANTHER" id="PTHR21047">
    <property type="entry name" value="DTDP-6-DEOXY-D-GLUCOSE-3,5 EPIMERASE"/>
    <property type="match status" value="1"/>
</dbReference>
<evidence type="ECO:0000256" key="5">
    <source>
        <dbReference type="ARBA" id="ARBA00029758"/>
    </source>
</evidence>
<evidence type="ECO:0000256" key="8">
    <source>
        <dbReference type="PIRSR" id="PIRSR600888-1"/>
    </source>
</evidence>
<dbReference type="EMBL" id="FLOC01000001">
    <property type="protein sequence ID" value="SBS25406.1"/>
    <property type="molecule type" value="Genomic_DNA"/>
</dbReference>
<dbReference type="PANTHER" id="PTHR21047:SF2">
    <property type="entry name" value="THYMIDINE DIPHOSPHO-4-KETO-RHAMNOSE 3,5-EPIMERASE"/>
    <property type="match status" value="1"/>
</dbReference>
<feature type="active site" description="Proton acceptor" evidence="8">
    <location>
        <position position="61"/>
    </location>
</feature>
<comment type="catalytic activity">
    <reaction evidence="1">
        <text>dTDP-4-dehydro-6-deoxy-alpha-D-glucose = dTDP-4-dehydro-beta-L-rhamnose</text>
        <dbReference type="Rhea" id="RHEA:16969"/>
        <dbReference type="ChEBI" id="CHEBI:57649"/>
        <dbReference type="ChEBI" id="CHEBI:62830"/>
        <dbReference type="EC" id="5.1.3.13"/>
    </reaction>
</comment>
<protein>
    <recommendedName>
        <fullName evidence="4">dTDP-4-dehydrorhamnose 3,5-epimerase</fullName>
        <ecNumber evidence="3">5.1.3.13</ecNumber>
    </recommendedName>
    <alternativeName>
        <fullName evidence="6">Thymidine diphospho-4-keto-rhamnose 3,5-epimerase</fullName>
    </alternativeName>
    <alternativeName>
        <fullName evidence="5">dTDP-4-keto-6-deoxyglucose 3,5-epimerase</fullName>
    </alternativeName>
    <alternativeName>
        <fullName evidence="7">dTDP-6-deoxy-D-xylo-4-hexulose 3,5-epimerase</fullName>
    </alternativeName>
</protein>
<dbReference type="GO" id="GO:0005829">
    <property type="term" value="C:cytosol"/>
    <property type="evidence" value="ECO:0007669"/>
    <property type="project" value="TreeGrafter"/>
</dbReference>
<evidence type="ECO:0000256" key="3">
    <source>
        <dbReference type="ARBA" id="ARBA00012098"/>
    </source>
</evidence>
<organism evidence="10 11">
    <name type="scientific">Marinomonas aquimarina</name>
    <dbReference type="NCBI Taxonomy" id="295068"/>
    <lineage>
        <taxon>Bacteria</taxon>
        <taxon>Pseudomonadati</taxon>
        <taxon>Pseudomonadota</taxon>
        <taxon>Gammaproteobacteria</taxon>
        <taxon>Oceanospirillales</taxon>
        <taxon>Oceanospirillaceae</taxon>
        <taxon>Marinomonas</taxon>
    </lineage>
</organism>
<dbReference type="RefSeq" id="WP_067204359.1">
    <property type="nucleotide sequence ID" value="NZ_FLOC01000001.1"/>
</dbReference>
<dbReference type="STRING" id="295068.MAQ5080_00255"/>
<evidence type="ECO:0000313" key="10">
    <source>
        <dbReference type="EMBL" id="SBS25406.1"/>
    </source>
</evidence>
<dbReference type="AlphaFoldDB" id="A0A1A8T1A4"/>
<dbReference type="OrthoDB" id="9800680at2"/>
<evidence type="ECO:0000256" key="7">
    <source>
        <dbReference type="ARBA" id="ARBA00033311"/>
    </source>
</evidence>
<sequence>MQVKETSLPGVKLIEVDRFEDFRGTYIESFNKEDYVKQGIDIDFVQDDFSMSRKHVLRGIHGDQETWKLVSCIFGSFRLVVVNCDPDSEWFGKWEAFDLSETNYRQVLIPPKYGNAHLVLSDQAIFHYKQSTYYNPHGQFTYRFDDPRFNIWWPVKNPILSQRDDLGKRV</sequence>
<reference evidence="10 11" key="1">
    <citation type="submission" date="2016-06" db="EMBL/GenBank/DDBJ databases">
        <authorList>
            <person name="Kjaerup R.B."/>
            <person name="Dalgaard T.S."/>
            <person name="Juul-Madsen H.R."/>
        </authorList>
    </citation>
    <scope>NUCLEOTIDE SEQUENCE [LARGE SCALE GENOMIC DNA]</scope>
    <source>
        <strain evidence="10 11">CECT 5080</strain>
    </source>
</reference>
<evidence type="ECO:0000256" key="4">
    <source>
        <dbReference type="ARBA" id="ARBA00019595"/>
    </source>
</evidence>
<gene>
    <name evidence="10" type="primary">rfbC_1</name>
    <name evidence="10" type="ORF">MAQ5080_00255</name>
</gene>
<feature type="active site" description="Proton donor" evidence="8">
    <location>
        <position position="128"/>
    </location>
</feature>
<dbReference type="GO" id="GO:0000271">
    <property type="term" value="P:polysaccharide biosynthetic process"/>
    <property type="evidence" value="ECO:0007669"/>
    <property type="project" value="TreeGrafter"/>
</dbReference>
<dbReference type="EC" id="5.1.3.13" evidence="3"/>
<dbReference type="GO" id="GO:0008830">
    <property type="term" value="F:dTDP-4-dehydrorhamnose 3,5-epimerase activity"/>
    <property type="evidence" value="ECO:0007669"/>
    <property type="project" value="UniProtKB-EC"/>
</dbReference>
<evidence type="ECO:0000256" key="1">
    <source>
        <dbReference type="ARBA" id="ARBA00001298"/>
    </source>
</evidence>